<evidence type="ECO:0000313" key="1">
    <source>
        <dbReference type="EMBL" id="PAA46254.1"/>
    </source>
</evidence>
<dbReference type="Proteomes" id="UP000215902">
    <property type="component" value="Unassembled WGS sequence"/>
</dbReference>
<accession>A0A267DC65</accession>
<dbReference type="AlphaFoldDB" id="A0A267DC65"/>
<evidence type="ECO:0000313" key="2">
    <source>
        <dbReference type="Proteomes" id="UP000215902"/>
    </source>
</evidence>
<keyword evidence="2" id="KW-1185">Reference proteome</keyword>
<organism evidence="1 2">
    <name type="scientific">Macrostomum lignano</name>
    <dbReference type="NCBI Taxonomy" id="282301"/>
    <lineage>
        <taxon>Eukaryota</taxon>
        <taxon>Metazoa</taxon>
        <taxon>Spiralia</taxon>
        <taxon>Lophotrochozoa</taxon>
        <taxon>Platyhelminthes</taxon>
        <taxon>Rhabditophora</taxon>
        <taxon>Macrostomorpha</taxon>
        <taxon>Macrostomida</taxon>
        <taxon>Macrostomidae</taxon>
        <taxon>Macrostomum</taxon>
    </lineage>
</organism>
<proteinExistence type="predicted"/>
<sequence>VDRVSCGGAYTIATTAPANSSAPPVTYLWGQQKSSGEANMYPKALMDLSGWSVRRLSPAIAAALCWPTPAASPGARRLHLANWATATW</sequence>
<dbReference type="EMBL" id="NIVC01004964">
    <property type="protein sequence ID" value="PAA46254.1"/>
    <property type="molecule type" value="Genomic_DNA"/>
</dbReference>
<reference evidence="1 2" key="1">
    <citation type="submission" date="2017-06" db="EMBL/GenBank/DDBJ databases">
        <title>A platform for efficient transgenesis in Macrostomum lignano, a flatworm model organism for stem cell research.</title>
        <authorList>
            <person name="Berezikov E."/>
        </authorList>
    </citation>
    <scope>NUCLEOTIDE SEQUENCE [LARGE SCALE GENOMIC DNA]</scope>
    <source>
        <strain evidence="1">DV1</strain>
        <tissue evidence="1">Whole organism</tissue>
    </source>
</reference>
<name>A0A267DC65_9PLAT</name>
<dbReference type="OrthoDB" id="297375at2759"/>
<feature type="non-terminal residue" evidence="1">
    <location>
        <position position="1"/>
    </location>
</feature>
<protein>
    <submittedName>
        <fullName evidence="1">Uncharacterized protein</fullName>
    </submittedName>
</protein>
<gene>
    <name evidence="1" type="ORF">BOX15_Mlig022524g1</name>
</gene>
<comment type="caution">
    <text evidence="1">The sequence shown here is derived from an EMBL/GenBank/DDBJ whole genome shotgun (WGS) entry which is preliminary data.</text>
</comment>